<dbReference type="PROSITE" id="PS00482">
    <property type="entry name" value="DIHYDROOROTASE_1"/>
    <property type="match status" value="1"/>
</dbReference>
<comment type="cofactor">
    <cofactor evidence="4">
        <name>Zn(2+)</name>
        <dbReference type="ChEBI" id="CHEBI:29105"/>
    </cofactor>
    <text evidence="4">Binds 2 Zn(2+) ions per subunit.</text>
</comment>
<keyword evidence="3 4" id="KW-0665">Pyrimidine biosynthesis</keyword>
<feature type="binding site" evidence="4">
    <location>
        <begin position="58"/>
        <end position="60"/>
    </location>
    <ligand>
        <name>substrate</name>
    </ligand>
</feature>
<evidence type="ECO:0000256" key="3">
    <source>
        <dbReference type="ARBA" id="ARBA00022975"/>
    </source>
</evidence>
<dbReference type="InterPro" id="IPR006680">
    <property type="entry name" value="Amidohydro-rel"/>
</dbReference>
<feature type="binding site" evidence="4">
    <location>
        <position position="140"/>
    </location>
    <ligand>
        <name>Zn(2+)</name>
        <dbReference type="ChEBI" id="CHEBI:29105"/>
        <label>1</label>
    </ligand>
</feature>
<feature type="binding site" evidence="4">
    <location>
        <position position="305"/>
    </location>
    <ligand>
        <name>substrate</name>
    </ligand>
</feature>
<evidence type="ECO:0000256" key="2">
    <source>
        <dbReference type="ARBA" id="ARBA00022801"/>
    </source>
</evidence>
<dbReference type="HAMAP" id="MF_00220_A">
    <property type="entry name" value="PyrC_classI_A"/>
    <property type="match status" value="1"/>
</dbReference>
<dbReference type="InterPro" id="IPR002195">
    <property type="entry name" value="Dihydroorotase_CS"/>
</dbReference>
<feature type="binding site" evidence="4">
    <location>
        <position position="233"/>
    </location>
    <ligand>
        <name>Zn(2+)</name>
        <dbReference type="ChEBI" id="CHEBI:29105"/>
        <label>2</label>
    </ligand>
</feature>
<dbReference type="InterPro" id="IPR004722">
    <property type="entry name" value="DHOase"/>
</dbReference>
<dbReference type="InterPro" id="IPR032466">
    <property type="entry name" value="Metal_Hydrolase"/>
</dbReference>
<organism evidence="6 7">
    <name type="scientific">Haloquadratum walsbyi J07HQW2</name>
    <dbReference type="NCBI Taxonomy" id="1238425"/>
    <lineage>
        <taxon>Archaea</taxon>
        <taxon>Methanobacteriati</taxon>
        <taxon>Methanobacteriota</taxon>
        <taxon>Stenosarchaea group</taxon>
        <taxon>Halobacteria</taxon>
        <taxon>Halobacteriales</taxon>
        <taxon>Haloferacaceae</taxon>
        <taxon>Haloquadratum</taxon>
    </lineage>
</organism>
<dbReference type="RefSeq" id="WP_021055485.1">
    <property type="nucleotide sequence ID" value="NZ_KE356561.1"/>
</dbReference>
<dbReference type="PANTHER" id="PTHR43668">
    <property type="entry name" value="ALLANTOINASE"/>
    <property type="match status" value="1"/>
</dbReference>
<feature type="active site" evidence="4">
    <location>
        <position position="301"/>
    </location>
</feature>
<name>U1PUG5_9EURY</name>
<evidence type="ECO:0000256" key="4">
    <source>
        <dbReference type="HAMAP-Rule" id="MF_00220"/>
    </source>
</evidence>
<dbReference type="EMBL" id="KE356561">
    <property type="protein sequence ID" value="ERG96016.1"/>
    <property type="molecule type" value="Genomic_DNA"/>
</dbReference>
<dbReference type="InterPro" id="IPR050138">
    <property type="entry name" value="DHOase/Allantoinase_Hydrolase"/>
</dbReference>
<feature type="domain" description="Amidohydrolase-related" evidence="5">
    <location>
        <begin position="47"/>
        <end position="416"/>
    </location>
</feature>
<dbReference type="UniPathway" id="UPA00070">
    <property type="reaction ID" value="UER00117"/>
</dbReference>
<reference evidence="6 7" key="1">
    <citation type="journal article" date="2013" name="PLoS ONE">
        <title>Assembly-driven community genomics of a hypersaline microbial ecosystem.</title>
        <authorList>
            <person name="Podell S."/>
            <person name="Ugalde J.A."/>
            <person name="Narasingarao P."/>
            <person name="Banfield J.F."/>
            <person name="Heidelberg K.B."/>
            <person name="Allen E.E."/>
        </authorList>
    </citation>
    <scope>NUCLEOTIDE SEQUENCE [LARGE SCALE GENOMIC DNA]</scope>
    <source>
        <strain evidence="7">J07HQW2</strain>
    </source>
</reference>
<dbReference type="SUPFAM" id="SSF51556">
    <property type="entry name" value="Metallo-dependent hydrolases"/>
    <property type="match status" value="1"/>
</dbReference>
<gene>
    <name evidence="4" type="primary">pyrC</name>
    <name evidence="6" type="ORF">J07HQW2_02483</name>
</gene>
<accession>U1PUG5</accession>
<comment type="function">
    <text evidence="4">Catalyzes the reversible cyclization of carbamoyl aspartate to dihydroorotate.</text>
</comment>
<dbReference type="GO" id="GO:0004151">
    <property type="term" value="F:dihydroorotase activity"/>
    <property type="evidence" value="ECO:0007669"/>
    <property type="project" value="UniProtKB-UniRule"/>
</dbReference>
<feature type="binding site" evidence="4">
    <location>
        <position position="56"/>
    </location>
    <ligand>
        <name>Zn(2+)</name>
        <dbReference type="ChEBI" id="CHEBI:29105"/>
        <label>1</label>
    </ligand>
</feature>
<dbReference type="EC" id="3.5.2.3" evidence="4"/>
<evidence type="ECO:0000313" key="7">
    <source>
        <dbReference type="Proteomes" id="UP000030710"/>
    </source>
</evidence>
<dbReference type="STRING" id="1238425.J07HQW2_02483"/>
<sequence>MSRLFKAARLPDGRIRDVRVIDETIAAVSESLSPNSSETVVDARDKFLFPGAIDIHVHFREPGGSHKETWETGSKSAAAGGVTTVVDQPNTDPPTVNKTAYQSKAALANDSIVDYGINGGVTPDWEPTELLECPLLALGEVFLADSTGDMGIDEELFRQALIRAAEREVPVTVHAEDATQFNTDARDNDSDGIGADAAGDIWSEYRSAPAEIDAIERAIEIAAEVNADIHIAHTSTPAGVDAATANNATCEVTPHHLFLSRDDAAELGTYGRMNPPLRSESRRSGLWDRLVNGDIDMIATDHAPHTNDEKEASLWDAPSGVPGVETMLPLLFERARREEISYERIRDVTARNPASRFGLTQKGRIAVGYDADVILIDPTAVQTINGNMLHSKCAWTPFDGMSGVFPELTMVRGTVVYDGETLGPAVGMNIPAAQEK</sequence>
<dbReference type="PANTHER" id="PTHR43668:SF2">
    <property type="entry name" value="ALLANTOINASE"/>
    <property type="match status" value="1"/>
</dbReference>
<dbReference type="GO" id="GO:0004038">
    <property type="term" value="F:allantoinase activity"/>
    <property type="evidence" value="ECO:0007669"/>
    <property type="project" value="TreeGrafter"/>
</dbReference>
<dbReference type="NCBIfam" id="NF002668">
    <property type="entry name" value="PRK02382.1"/>
    <property type="match status" value="1"/>
</dbReference>
<feature type="binding site" evidence="4">
    <location>
        <position position="301"/>
    </location>
    <ligand>
        <name>Zn(2+)</name>
        <dbReference type="ChEBI" id="CHEBI:29105"/>
        <label>1</label>
    </ligand>
</feature>
<keyword evidence="4" id="KW-0862">Zinc</keyword>
<dbReference type="Pfam" id="PF01979">
    <property type="entry name" value="Amidohydro_1"/>
    <property type="match status" value="1"/>
</dbReference>
<feature type="binding site" evidence="4">
    <location>
        <position position="174"/>
    </location>
    <ligand>
        <name>Zn(2+)</name>
        <dbReference type="ChEBI" id="CHEBI:29105"/>
        <label>2</label>
    </ligand>
</feature>
<dbReference type="CDD" id="cd01318">
    <property type="entry name" value="DHOase_IIb"/>
    <property type="match status" value="1"/>
</dbReference>
<comment type="similarity">
    <text evidence="4">Belongs to the metallo-dependent hydrolases superfamily. DHOase family. Class I DHOase subfamily.</text>
</comment>
<dbReference type="GO" id="GO:0005737">
    <property type="term" value="C:cytoplasm"/>
    <property type="evidence" value="ECO:0007669"/>
    <property type="project" value="TreeGrafter"/>
</dbReference>
<dbReference type="SUPFAM" id="SSF51338">
    <property type="entry name" value="Composite domain of metallo-dependent hydrolases"/>
    <property type="match status" value="1"/>
</dbReference>
<dbReference type="NCBIfam" id="TIGR00857">
    <property type="entry name" value="pyrC_multi"/>
    <property type="match status" value="1"/>
</dbReference>
<dbReference type="Gene3D" id="3.20.20.140">
    <property type="entry name" value="Metal-dependent hydrolases"/>
    <property type="match status" value="1"/>
</dbReference>
<evidence type="ECO:0000313" key="6">
    <source>
        <dbReference type="EMBL" id="ERG96016.1"/>
    </source>
</evidence>
<dbReference type="eggNOG" id="arCOG00689">
    <property type="taxonomic scope" value="Archaea"/>
</dbReference>
<protein>
    <recommendedName>
        <fullName evidence="4">Dihydroorotase</fullName>
        <shortName evidence="4">DHOase</shortName>
        <ecNumber evidence="4">3.5.2.3</ecNumber>
    </recommendedName>
</protein>
<dbReference type="HOGENOM" id="CLU_015572_1_1_2"/>
<evidence type="ECO:0000256" key="1">
    <source>
        <dbReference type="ARBA" id="ARBA00022723"/>
    </source>
</evidence>
<dbReference type="PROSITE" id="PS00483">
    <property type="entry name" value="DIHYDROOROTASE_2"/>
    <property type="match status" value="1"/>
</dbReference>
<keyword evidence="2 4" id="KW-0378">Hydrolase</keyword>
<dbReference type="GO" id="GO:0006145">
    <property type="term" value="P:purine nucleobase catabolic process"/>
    <property type="evidence" value="ECO:0007669"/>
    <property type="project" value="TreeGrafter"/>
</dbReference>
<dbReference type="GO" id="GO:0008270">
    <property type="term" value="F:zinc ion binding"/>
    <property type="evidence" value="ECO:0007669"/>
    <property type="project" value="UniProtKB-UniRule"/>
</dbReference>
<dbReference type="AlphaFoldDB" id="U1PUG5"/>
<feature type="binding site" evidence="4">
    <location>
        <position position="58"/>
    </location>
    <ligand>
        <name>Zn(2+)</name>
        <dbReference type="ChEBI" id="CHEBI:29105"/>
        <label>1</label>
    </ligand>
</feature>
<feature type="binding site" evidence="4">
    <location>
        <position position="90"/>
    </location>
    <ligand>
        <name>substrate</name>
    </ligand>
</feature>
<comment type="caution">
    <text evidence="4">Lacks conserved residue(s) required for the propagation of feature annotation.</text>
</comment>
<evidence type="ECO:0000259" key="5">
    <source>
        <dbReference type="Pfam" id="PF01979"/>
    </source>
</evidence>
<proteinExistence type="inferred from homology"/>
<comment type="pathway">
    <text evidence="4">Pyrimidine metabolism; UMP biosynthesis via de novo pathway; (S)-dihydroorotate from bicarbonate: step 3/3.</text>
</comment>
<comment type="catalytic activity">
    <reaction evidence="4">
        <text>(S)-dihydroorotate + H2O = N-carbamoyl-L-aspartate + H(+)</text>
        <dbReference type="Rhea" id="RHEA:24296"/>
        <dbReference type="ChEBI" id="CHEBI:15377"/>
        <dbReference type="ChEBI" id="CHEBI:15378"/>
        <dbReference type="ChEBI" id="CHEBI:30864"/>
        <dbReference type="ChEBI" id="CHEBI:32814"/>
        <dbReference type="EC" id="3.5.2.3"/>
    </reaction>
</comment>
<dbReference type="InterPro" id="IPR011059">
    <property type="entry name" value="Metal-dep_hydrolase_composite"/>
</dbReference>
<dbReference type="GO" id="GO:0044205">
    <property type="term" value="P:'de novo' UMP biosynthetic process"/>
    <property type="evidence" value="ECO:0007669"/>
    <property type="project" value="UniProtKB-UniRule"/>
</dbReference>
<feature type="binding site" evidence="4">
    <location>
        <position position="140"/>
    </location>
    <ligand>
        <name>Zn(2+)</name>
        <dbReference type="ChEBI" id="CHEBI:29105"/>
        <label>2</label>
    </ligand>
</feature>
<dbReference type="Proteomes" id="UP000030710">
    <property type="component" value="Unassembled WGS sequence"/>
</dbReference>
<keyword evidence="1 4" id="KW-0479">Metal-binding</keyword>